<dbReference type="PROSITE" id="PS01124">
    <property type="entry name" value="HTH_ARAC_FAMILY_2"/>
    <property type="match status" value="1"/>
</dbReference>
<dbReference type="AlphaFoldDB" id="F3ZQY4"/>
<dbReference type="PANTHER" id="PTHR43280:SF32">
    <property type="entry name" value="TRANSCRIPTIONAL REGULATORY PROTEIN"/>
    <property type="match status" value="1"/>
</dbReference>
<dbReference type="Proteomes" id="UP000018439">
    <property type="component" value="Chromosome"/>
</dbReference>
<dbReference type="InterPro" id="IPR018060">
    <property type="entry name" value="HTH_AraC"/>
</dbReference>
<evidence type="ECO:0000256" key="1">
    <source>
        <dbReference type="ARBA" id="ARBA00023015"/>
    </source>
</evidence>
<feature type="domain" description="HTH araC/xylS-type" evidence="4">
    <location>
        <begin position="172"/>
        <end position="270"/>
    </location>
</feature>
<sequence>MRAIDFSKYTQKELLSEINKKRVIMDHQLLFFIEEGCYEVTINNEGFHLDKGSLTVILPTAELCTTYISDDLLIYILSSRSIENSDSINKSRSFEYFYEHPVFIIERTCYEDILKYMKLFTSLADKSRPPACCTKAITLLSYSLEFYIRNYCLSKLKRNGMDTTNPYFYLYHDFIDDLKENIQEQRHVSFYAEKQAIHPKYFSHLIKEFSGHSPKYWITIELLYLCKNLLLGSDLSIKEISDKLNFSHIAVFSTFFKNNTGVCPQTYRETSQKYRLLDQLDDSSIHLEQP</sequence>
<proteinExistence type="predicted"/>
<evidence type="ECO:0000256" key="2">
    <source>
        <dbReference type="ARBA" id="ARBA00023125"/>
    </source>
</evidence>
<keyword evidence="3" id="KW-0804">Transcription</keyword>
<keyword evidence="2" id="KW-0238">DNA-binding</keyword>
<dbReference type="OrthoDB" id="1372329at2"/>
<dbReference type="Pfam" id="PF12833">
    <property type="entry name" value="HTH_18"/>
    <property type="match status" value="1"/>
</dbReference>
<name>F3ZQY4_9BACE</name>
<dbReference type="GO" id="GO:0003700">
    <property type="term" value="F:DNA-binding transcription factor activity"/>
    <property type="evidence" value="ECO:0007669"/>
    <property type="project" value="InterPro"/>
</dbReference>
<dbReference type="HOGENOM" id="CLU_000445_88_2_10"/>
<dbReference type="InterPro" id="IPR009057">
    <property type="entry name" value="Homeodomain-like_sf"/>
</dbReference>
<reference evidence="5 6" key="1">
    <citation type="journal article" date="2011" name="Stand. Genomic Sci.">
        <title>Non-contiguous finished genome sequence of Bacteroides coprosuis type strain (PC139).</title>
        <authorList>
            <person name="Land M."/>
            <person name="Held B."/>
            <person name="Gronow S."/>
            <person name="Abt B."/>
            <person name="Lucas S."/>
            <person name="Del Rio T.G."/>
            <person name="Nolan M."/>
            <person name="Tice H."/>
            <person name="Cheng J.F."/>
            <person name="Pitluck S."/>
            <person name="Liolios K."/>
            <person name="Pagani I."/>
            <person name="Ivanova N."/>
            <person name="Mavromatis K."/>
            <person name="Mikhailova N."/>
            <person name="Pati A."/>
            <person name="Tapia R."/>
            <person name="Han C."/>
            <person name="Goodwin L."/>
            <person name="Chen A."/>
            <person name="Palaniappan K."/>
            <person name="Hauser L."/>
            <person name="Brambilla E.M."/>
            <person name="Rohde M."/>
            <person name="Goker M."/>
            <person name="Detter J.C."/>
            <person name="Woyke T."/>
            <person name="Bristow J."/>
            <person name="Eisen J.A."/>
            <person name="Markowitz V."/>
            <person name="Hugenholtz P."/>
            <person name="Kyrpides N.C."/>
            <person name="Klenk H.P."/>
            <person name="Lapidus A."/>
        </authorList>
    </citation>
    <scope>NUCLEOTIDE SEQUENCE [LARGE SCALE GENOMIC DNA]</scope>
    <source>
        <strain evidence="5 6">DSM 18011</strain>
    </source>
</reference>
<gene>
    <name evidence="5" type="ORF">Bcop_1665</name>
</gene>
<keyword evidence="6" id="KW-1185">Reference proteome</keyword>
<dbReference type="Gene3D" id="1.10.10.60">
    <property type="entry name" value="Homeodomain-like"/>
    <property type="match status" value="1"/>
</dbReference>
<evidence type="ECO:0000313" key="6">
    <source>
        <dbReference type="Proteomes" id="UP000018439"/>
    </source>
</evidence>
<protein>
    <submittedName>
        <fullName evidence="5">Transcriptional regulator, AraC family</fullName>
    </submittedName>
</protein>
<dbReference type="GO" id="GO:0043565">
    <property type="term" value="F:sequence-specific DNA binding"/>
    <property type="evidence" value="ECO:0007669"/>
    <property type="project" value="InterPro"/>
</dbReference>
<evidence type="ECO:0000313" key="5">
    <source>
        <dbReference type="EMBL" id="EGJ71857.1"/>
    </source>
</evidence>
<dbReference type="STRING" id="679937.Bcop_1665"/>
<organism evidence="5 6">
    <name type="scientific">Bacteroides coprosuis DSM 18011</name>
    <dbReference type="NCBI Taxonomy" id="679937"/>
    <lineage>
        <taxon>Bacteria</taxon>
        <taxon>Pseudomonadati</taxon>
        <taxon>Bacteroidota</taxon>
        <taxon>Bacteroidia</taxon>
        <taxon>Bacteroidales</taxon>
        <taxon>Bacteroidaceae</taxon>
        <taxon>Bacteroides</taxon>
    </lineage>
</organism>
<dbReference type="PANTHER" id="PTHR43280">
    <property type="entry name" value="ARAC-FAMILY TRANSCRIPTIONAL REGULATOR"/>
    <property type="match status" value="1"/>
</dbReference>
<accession>F3ZQY4</accession>
<evidence type="ECO:0000256" key="3">
    <source>
        <dbReference type="ARBA" id="ARBA00023163"/>
    </source>
</evidence>
<dbReference type="SUPFAM" id="SSF46689">
    <property type="entry name" value="Homeodomain-like"/>
    <property type="match status" value="1"/>
</dbReference>
<keyword evidence="1" id="KW-0805">Transcription regulation</keyword>
<dbReference type="EMBL" id="CM001167">
    <property type="protein sequence ID" value="EGJ71857.1"/>
    <property type="molecule type" value="Genomic_DNA"/>
</dbReference>
<evidence type="ECO:0000259" key="4">
    <source>
        <dbReference type="PROSITE" id="PS01124"/>
    </source>
</evidence>
<dbReference type="eggNOG" id="COG2207">
    <property type="taxonomic scope" value="Bacteria"/>
</dbReference>
<dbReference type="SMART" id="SM00342">
    <property type="entry name" value="HTH_ARAC"/>
    <property type="match status" value="1"/>
</dbReference>